<dbReference type="EMBL" id="ABYJ02000067">
    <property type="protein sequence ID" value="EEV01608.1"/>
    <property type="molecule type" value="Genomic_DNA"/>
</dbReference>
<accession>C7G959</accession>
<comment type="caution">
    <text evidence="1">The sequence shown here is derived from an EMBL/GenBank/DDBJ whole genome shotgun (WGS) entry which is preliminary data.</text>
</comment>
<name>C7G959_9FIRM</name>
<evidence type="ECO:0000313" key="2">
    <source>
        <dbReference type="Proteomes" id="UP000004828"/>
    </source>
</evidence>
<dbReference type="Proteomes" id="UP000004828">
    <property type="component" value="Unassembled WGS sequence"/>
</dbReference>
<sequence>MSQFTPVMVFRLWEKFSDTCLEVSESMEVHGKRTFGYDDGVFTRLQDFLLKFMVQYL</sequence>
<proteinExistence type="predicted"/>
<dbReference type="HOGENOM" id="CLU_3122274_0_0_9"/>
<gene>
    <name evidence="1" type="ORF">ROSINTL182_06436</name>
</gene>
<evidence type="ECO:0000313" key="1">
    <source>
        <dbReference type="EMBL" id="EEV01608.1"/>
    </source>
</evidence>
<reference evidence="1 2" key="1">
    <citation type="submission" date="2009-08" db="EMBL/GenBank/DDBJ databases">
        <authorList>
            <person name="Weinstock G."/>
            <person name="Sodergren E."/>
            <person name="Clifton S."/>
            <person name="Fulton L."/>
            <person name="Fulton B."/>
            <person name="Courtney L."/>
            <person name="Fronick C."/>
            <person name="Harrison M."/>
            <person name="Strong C."/>
            <person name="Farmer C."/>
            <person name="Delahaunty K."/>
            <person name="Markovic C."/>
            <person name="Hall O."/>
            <person name="Minx P."/>
            <person name="Tomlinson C."/>
            <person name="Mitreva M."/>
            <person name="Nelson J."/>
            <person name="Hou S."/>
            <person name="Wollam A."/>
            <person name="Pepin K.H."/>
            <person name="Johnson M."/>
            <person name="Bhonagiri V."/>
            <person name="Nash W.E."/>
            <person name="Warren W."/>
            <person name="Chinwalla A."/>
            <person name="Mardis E.R."/>
            <person name="Wilson R.K."/>
        </authorList>
    </citation>
    <scope>NUCLEOTIDE SEQUENCE [LARGE SCALE GENOMIC DNA]</scope>
    <source>
        <strain evidence="1 2">L1-82</strain>
    </source>
</reference>
<dbReference type="AlphaFoldDB" id="C7G959"/>
<organism evidence="1 2">
    <name type="scientific">Roseburia intestinalis L1-82</name>
    <dbReference type="NCBI Taxonomy" id="536231"/>
    <lineage>
        <taxon>Bacteria</taxon>
        <taxon>Bacillati</taxon>
        <taxon>Bacillota</taxon>
        <taxon>Clostridia</taxon>
        <taxon>Lachnospirales</taxon>
        <taxon>Lachnospiraceae</taxon>
        <taxon>Roseburia</taxon>
    </lineage>
</organism>
<protein>
    <submittedName>
        <fullName evidence="1">Uncharacterized protein</fullName>
    </submittedName>
</protein>